<dbReference type="GO" id="GO:0016787">
    <property type="term" value="F:hydrolase activity"/>
    <property type="evidence" value="ECO:0007669"/>
    <property type="project" value="UniProtKB-KW"/>
</dbReference>
<dbReference type="OMA" id="PIRISHN"/>
<dbReference type="InterPro" id="IPR058923">
    <property type="entry name" value="RCC1-like_dom"/>
</dbReference>
<dbReference type="RefSeq" id="XP_004023818.1">
    <property type="nucleotide sequence ID" value="XM_004023769.1"/>
</dbReference>
<dbReference type="PROSITE" id="PS50053">
    <property type="entry name" value="UBIQUITIN_2"/>
    <property type="match status" value="1"/>
</dbReference>
<dbReference type="PRINTS" id="PR00633">
    <property type="entry name" value="RCCNDNSATION"/>
</dbReference>
<evidence type="ECO:0000313" key="5">
    <source>
        <dbReference type="Proteomes" id="UP000008983"/>
    </source>
</evidence>
<organism evidence="4 5">
    <name type="scientific">Ichthyophthirius multifiliis</name>
    <name type="common">White spot disease agent</name>
    <name type="synonym">Ich</name>
    <dbReference type="NCBI Taxonomy" id="5932"/>
    <lineage>
        <taxon>Eukaryota</taxon>
        <taxon>Sar</taxon>
        <taxon>Alveolata</taxon>
        <taxon>Ciliophora</taxon>
        <taxon>Intramacronucleata</taxon>
        <taxon>Oligohymenophorea</taxon>
        <taxon>Hymenostomatida</taxon>
        <taxon>Ophryoglenina</taxon>
        <taxon>Ichthyophthirius</taxon>
    </lineage>
</organism>
<feature type="domain" description="Ubiquitin-like" evidence="3">
    <location>
        <begin position="16"/>
        <end position="75"/>
    </location>
</feature>
<dbReference type="PROSITE" id="PS00626">
    <property type="entry name" value="RCC1_2"/>
    <property type="match status" value="2"/>
</dbReference>
<dbReference type="PANTHER" id="PTHR22872">
    <property type="entry name" value="BTK-BINDING PROTEIN-RELATED"/>
    <property type="match status" value="1"/>
</dbReference>
<evidence type="ECO:0000256" key="1">
    <source>
        <dbReference type="ARBA" id="ARBA00022737"/>
    </source>
</evidence>
<dbReference type="InterPro" id="IPR029071">
    <property type="entry name" value="Ubiquitin-like_domsf"/>
</dbReference>
<dbReference type="eggNOG" id="KOG1426">
    <property type="taxonomic scope" value="Eukaryota"/>
</dbReference>
<feature type="repeat" description="RCC1" evidence="2">
    <location>
        <begin position="354"/>
        <end position="405"/>
    </location>
</feature>
<keyword evidence="4" id="KW-0378">Hydrolase</keyword>
<dbReference type="Pfam" id="PF25390">
    <property type="entry name" value="WD40_RLD"/>
    <property type="match status" value="1"/>
</dbReference>
<keyword evidence="5" id="KW-1185">Reference proteome</keyword>
<feature type="repeat" description="RCC1" evidence="2">
    <location>
        <begin position="467"/>
        <end position="527"/>
    </location>
</feature>
<gene>
    <name evidence="4" type="ORF">IMG5_204460</name>
</gene>
<dbReference type="eggNOG" id="KOG2381">
    <property type="taxonomic scope" value="Eukaryota"/>
</dbReference>
<accession>G0R6G7</accession>
<dbReference type="SUPFAM" id="SSF54236">
    <property type="entry name" value="Ubiquitin-like"/>
    <property type="match status" value="1"/>
</dbReference>
<evidence type="ECO:0000259" key="3">
    <source>
        <dbReference type="PROSITE" id="PS50053"/>
    </source>
</evidence>
<feature type="repeat" description="RCC1" evidence="2">
    <location>
        <begin position="406"/>
        <end position="466"/>
    </location>
</feature>
<dbReference type="Gene3D" id="2.130.10.30">
    <property type="entry name" value="Regulator of chromosome condensation 1/beta-lactamase-inhibitor protein II"/>
    <property type="match status" value="1"/>
</dbReference>
<reference evidence="4 5" key="1">
    <citation type="submission" date="2011-07" db="EMBL/GenBank/DDBJ databases">
        <authorList>
            <person name="Coyne R."/>
            <person name="Brami D."/>
            <person name="Johnson J."/>
            <person name="Hostetler J."/>
            <person name="Hannick L."/>
            <person name="Clark T."/>
            <person name="Cassidy-Hanley D."/>
            <person name="Inman J."/>
        </authorList>
    </citation>
    <scope>NUCLEOTIDE SEQUENCE [LARGE SCALE GENOMIC DNA]</scope>
    <source>
        <strain evidence="4 5">G5</strain>
    </source>
</reference>
<keyword evidence="4" id="KW-0808">Transferase</keyword>
<evidence type="ECO:0000256" key="2">
    <source>
        <dbReference type="PROSITE-ProRule" id="PRU00235"/>
    </source>
</evidence>
<dbReference type="AlphaFoldDB" id="G0R6G7"/>
<dbReference type="SUPFAM" id="SSF50985">
    <property type="entry name" value="RCC1/BLIP-II"/>
    <property type="match status" value="1"/>
</dbReference>
<dbReference type="InterPro" id="IPR000408">
    <property type="entry name" value="Reg_chr_condens"/>
</dbReference>
<dbReference type="OrthoDB" id="10256179at2759"/>
<name>G0R6G7_ICHMU</name>
<protein>
    <submittedName>
        <fullName evidence="4">Phosphatidylinositol 3-and 4-kinase family protein, putative</fullName>
        <ecNumber evidence="4">2.7.1.67</ecNumber>
        <ecNumber evidence="4">3.6.3.14</ecNumber>
    </submittedName>
</protein>
<dbReference type="GO" id="GO:0004430">
    <property type="term" value="F:1-phosphatidylinositol 4-kinase activity"/>
    <property type="evidence" value="ECO:0007669"/>
    <property type="project" value="UniProtKB-EC"/>
</dbReference>
<dbReference type="EC" id="3.6.3.14" evidence="4"/>
<dbReference type="PROSITE" id="PS50012">
    <property type="entry name" value="RCC1_3"/>
    <property type="match status" value="4"/>
</dbReference>
<dbReference type="InterPro" id="IPR051625">
    <property type="entry name" value="Signaling_Regulatory_Domain"/>
</dbReference>
<proteinExistence type="predicted"/>
<evidence type="ECO:0000313" key="4">
    <source>
        <dbReference type="EMBL" id="EGR26934.1"/>
    </source>
</evidence>
<dbReference type="InParanoid" id="G0R6G7"/>
<dbReference type="GeneID" id="14902992"/>
<dbReference type="STRING" id="857967.G0R6G7"/>
<keyword evidence="1" id="KW-0677">Repeat</keyword>
<dbReference type="EMBL" id="GL984398">
    <property type="protein sequence ID" value="EGR26934.1"/>
    <property type="molecule type" value="Genomic_DNA"/>
</dbReference>
<dbReference type="Proteomes" id="UP000008983">
    <property type="component" value="Unassembled WGS sequence"/>
</dbReference>
<feature type="repeat" description="RCC1" evidence="2">
    <location>
        <begin position="598"/>
        <end position="649"/>
    </location>
</feature>
<dbReference type="EC" id="2.7.1.67" evidence="4"/>
<dbReference type="InterPro" id="IPR000626">
    <property type="entry name" value="Ubiquitin-like_dom"/>
</dbReference>
<dbReference type="InterPro" id="IPR009091">
    <property type="entry name" value="RCC1/BLIP-II"/>
</dbReference>
<sequence>MIENITNQLQNIQNQKYIILKDLSSVDTLIKIKIYKQITIKQIKQTIQQYTGANLNSIKLIYKQTILSNNNQSINLDQLKQQEQYFYYIIKPKKQKIIGKIQSYNFRDKIQREINYAITEIRKGLNQNINPKITDSGISGSYFIENQRRKKIAIFKPFDEEPYTPNNPKGYVGQLGQEGIRKGIRSGEQCFREIAAYLLDYDNFHNVPPTIFTLGISLISGLYLQNKNQDTIYMQAKKGIQKTKTFIWGNGIYQPRPEATLQFKNFEPKLIEDFQGQKNGINLQEIIFTEKNEFGIDINGQIYVWPTQKLDANFSGDPKDNRREKIQQITTQKEDTFTQICTTQSYLWALNQKGEVYQWNIQQQKEGQQQIPIVDIKSKKKLTSLSEKIKQISSGEDHLLFLTQAGDIYTLGDDTYGQCGLGASNRVPCPPFKERRVKNPRKVNALDAKVVKVACGKNHSLAVTQEGNLYGWGLNQNMQLSQELEFSKGEEPLVCLYEPLQIKKNLEFSKIVDVAAGEAHTMIVSVNRQNEETEVFGCGYNNKGELGVGLLRHICDVEKVDGLSNFKIQDKDGQYKNVRIKKIVCGDRHCLALIDELGVVMEWGDNENGQLGNKKRAFTEFPVIQQKFKNEKVLNVCAGENSSAVICEDSK</sequence>